<feature type="compositionally biased region" description="Pro residues" evidence="1">
    <location>
        <begin position="121"/>
        <end position="143"/>
    </location>
</feature>
<name>A0A5B7DDZ7_PORTR</name>
<dbReference type="EMBL" id="VSRR010000774">
    <property type="protein sequence ID" value="MPC19493.1"/>
    <property type="molecule type" value="Genomic_DNA"/>
</dbReference>
<organism evidence="2 3">
    <name type="scientific">Portunus trituberculatus</name>
    <name type="common">Swimming crab</name>
    <name type="synonym">Neptunus trituberculatus</name>
    <dbReference type="NCBI Taxonomy" id="210409"/>
    <lineage>
        <taxon>Eukaryota</taxon>
        <taxon>Metazoa</taxon>
        <taxon>Ecdysozoa</taxon>
        <taxon>Arthropoda</taxon>
        <taxon>Crustacea</taxon>
        <taxon>Multicrustacea</taxon>
        <taxon>Malacostraca</taxon>
        <taxon>Eumalacostraca</taxon>
        <taxon>Eucarida</taxon>
        <taxon>Decapoda</taxon>
        <taxon>Pleocyemata</taxon>
        <taxon>Brachyura</taxon>
        <taxon>Eubrachyura</taxon>
        <taxon>Portunoidea</taxon>
        <taxon>Portunidae</taxon>
        <taxon>Portuninae</taxon>
        <taxon>Portunus</taxon>
    </lineage>
</organism>
<reference evidence="2 3" key="1">
    <citation type="submission" date="2019-05" db="EMBL/GenBank/DDBJ databases">
        <title>Another draft genome of Portunus trituberculatus and its Hox gene families provides insights of decapod evolution.</title>
        <authorList>
            <person name="Jeong J.-H."/>
            <person name="Song I."/>
            <person name="Kim S."/>
            <person name="Choi T."/>
            <person name="Kim D."/>
            <person name="Ryu S."/>
            <person name="Kim W."/>
        </authorList>
    </citation>
    <scope>NUCLEOTIDE SEQUENCE [LARGE SCALE GENOMIC DNA]</scope>
    <source>
        <tissue evidence="2">Muscle</tissue>
    </source>
</reference>
<feature type="compositionally biased region" description="Basic and acidic residues" evidence="1">
    <location>
        <begin position="150"/>
        <end position="161"/>
    </location>
</feature>
<protein>
    <submittedName>
        <fullName evidence="2">Uncharacterized protein</fullName>
    </submittedName>
</protein>
<dbReference type="AlphaFoldDB" id="A0A5B7DDZ7"/>
<proteinExistence type="predicted"/>
<sequence length="324" mass="35595">MATQAALVGPLPCVDAEVLLEGVLASEGATTVRAGRGGRHHRLPHNTSPTRSRPPPRLQHRTLISSASTLHLTPTTTTTTNTTTTITTTSHAFQPESEQANLGSLHYSDHTRYIRTSAPHHSPPPPPNPGGHLHPPTPRPHPPATTHTPRPPDHSATDKRWNVTPPRDTQDTHPPGPLIARPRRRPYEEEEERESERVTTHPHSLHSPYLEWPLSRLSLAFPPLFPSTQTPQTSNTEYKSLLNIKTEIRTVLPFVGLAGTQGDAPCHEWAGRRRALIHYVHYKTYTSTLTQRQLDRYVMTAGVLAGPERQGAAGLSVVVLAAGV</sequence>
<evidence type="ECO:0000256" key="1">
    <source>
        <dbReference type="SAM" id="MobiDB-lite"/>
    </source>
</evidence>
<keyword evidence="3" id="KW-1185">Reference proteome</keyword>
<dbReference type="Proteomes" id="UP000324222">
    <property type="component" value="Unassembled WGS sequence"/>
</dbReference>
<feature type="region of interest" description="Disordered" evidence="1">
    <location>
        <begin position="115"/>
        <end position="206"/>
    </location>
</feature>
<evidence type="ECO:0000313" key="2">
    <source>
        <dbReference type="EMBL" id="MPC19493.1"/>
    </source>
</evidence>
<comment type="caution">
    <text evidence="2">The sequence shown here is derived from an EMBL/GenBank/DDBJ whole genome shotgun (WGS) entry which is preliminary data.</text>
</comment>
<accession>A0A5B7DDZ7</accession>
<evidence type="ECO:0000313" key="3">
    <source>
        <dbReference type="Proteomes" id="UP000324222"/>
    </source>
</evidence>
<gene>
    <name evidence="2" type="ORF">E2C01_012409</name>
</gene>
<feature type="region of interest" description="Disordered" evidence="1">
    <location>
        <begin position="31"/>
        <end position="58"/>
    </location>
</feature>